<dbReference type="InterPro" id="IPR050446">
    <property type="entry name" value="FAD-oxidoreductase/Apoptosis"/>
</dbReference>
<dbReference type="InterPro" id="IPR023753">
    <property type="entry name" value="FAD/NAD-binding_dom"/>
</dbReference>
<dbReference type="Gene3D" id="3.50.50.60">
    <property type="entry name" value="FAD/NAD(P)-binding domain"/>
    <property type="match status" value="2"/>
</dbReference>
<keyword evidence="2" id="KW-0285">Flavoprotein</keyword>
<name>C3N9U4_SACI7</name>
<dbReference type="InterPro" id="IPR016156">
    <property type="entry name" value="FAD/NAD-linked_Rdtase_dimer_sf"/>
</dbReference>
<evidence type="ECO:0000259" key="6">
    <source>
        <dbReference type="Pfam" id="PF14759"/>
    </source>
</evidence>
<dbReference type="GO" id="GO:0005737">
    <property type="term" value="C:cytoplasm"/>
    <property type="evidence" value="ECO:0007669"/>
    <property type="project" value="TreeGrafter"/>
</dbReference>
<evidence type="ECO:0000256" key="1">
    <source>
        <dbReference type="ARBA" id="ARBA00001974"/>
    </source>
</evidence>
<dbReference type="Pfam" id="PF14759">
    <property type="entry name" value="Reductase_C"/>
    <property type="match status" value="1"/>
</dbReference>
<evidence type="ECO:0000256" key="4">
    <source>
        <dbReference type="ARBA" id="ARBA00023002"/>
    </source>
</evidence>
<protein>
    <submittedName>
        <fullName evidence="7">FAD-dependent pyridine nucleotide-disulphide oxidoreductase</fullName>
    </submittedName>
</protein>
<proteinExistence type="predicted"/>
<dbReference type="SUPFAM" id="SSF55424">
    <property type="entry name" value="FAD/NAD-linked reductases, dimerisation (C-terminal) domain"/>
    <property type="match status" value="1"/>
</dbReference>
<accession>C3N9U4</accession>
<dbReference type="EMBL" id="CP001403">
    <property type="protein sequence ID" value="ACP44628.1"/>
    <property type="molecule type" value="Genomic_DNA"/>
</dbReference>
<feature type="domain" description="Reductase C-terminal" evidence="6">
    <location>
        <begin position="318"/>
        <end position="406"/>
    </location>
</feature>
<evidence type="ECO:0000313" key="8">
    <source>
        <dbReference type="Proteomes" id="UP000002308"/>
    </source>
</evidence>
<evidence type="ECO:0000313" key="7">
    <source>
        <dbReference type="EMBL" id="ACP44628.1"/>
    </source>
</evidence>
<gene>
    <name evidence="7" type="ordered locus">YG5714_0337</name>
</gene>
<dbReference type="PRINTS" id="PR00411">
    <property type="entry name" value="PNDRDTASEI"/>
</dbReference>
<reference evidence="7 8" key="1">
    <citation type="journal article" date="2009" name="Proc. Natl. Acad. Sci. U.S.A.">
        <title>Biogeography of the Sulfolobus islandicus pan-genome.</title>
        <authorList>
            <person name="Reno M.L."/>
            <person name="Held N.L."/>
            <person name="Fields C.J."/>
            <person name="Burke P.V."/>
            <person name="Whitaker R.J."/>
        </authorList>
    </citation>
    <scope>NUCLEOTIDE SEQUENCE [LARGE SCALE GENOMIC DNA]</scope>
    <source>
        <strain evidence="8">Y.G.57.14 / Yellowstone #1</strain>
    </source>
</reference>
<dbReference type="GeneID" id="7808375"/>
<sequence>MREKSCDYLIIGSGIAGYNALKELLQLKPNSKIIMVSSDKYYPYDRPPLSKDYLRGKLEKDMLFFESDDFYKRDNLEVILNKSVERIDTGSKEAILSDGNTISFNKALITTGGRPRKLNIPGSENALYLRTLDDSDKIREAASKSKNALIIGAGFIGVEVASSLTTLGVKTTVVEVMPYIWNTFVDEKVSRVIQQYLESKGISFILNDSLKEIQGKNAITSSSRRLETDMLLIAVGITPNVELAKESGIQVDNGIIVNEYLETSAKDIYAAGDIANIFDPREGRRKRIEHWNNAEYTGKLAARNMAGNREAYNFISSIWSDIFDIHIESAGETRNYDEYVIRGRFNSDNPNFNVIYLKGGIVKGYVAINRDYGELEVLNKLIKEGKDVSNKKNSLADEGFDLKELLK</sequence>
<feature type="domain" description="FAD/NAD(P)-binding" evidence="5">
    <location>
        <begin position="7"/>
        <end position="298"/>
    </location>
</feature>
<dbReference type="PANTHER" id="PTHR43557:SF2">
    <property type="entry name" value="RIESKE DOMAIN-CONTAINING PROTEIN-RELATED"/>
    <property type="match status" value="1"/>
</dbReference>
<evidence type="ECO:0000256" key="3">
    <source>
        <dbReference type="ARBA" id="ARBA00022827"/>
    </source>
</evidence>
<dbReference type="InterPro" id="IPR028202">
    <property type="entry name" value="Reductase_C"/>
</dbReference>
<dbReference type="PANTHER" id="PTHR43557">
    <property type="entry name" value="APOPTOSIS-INDUCING FACTOR 1"/>
    <property type="match status" value="1"/>
</dbReference>
<keyword evidence="4" id="KW-0560">Oxidoreductase</keyword>
<organism evidence="7 8">
    <name type="scientific">Saccharolobus islandicus (strain Y.G.57.14 / Yellowstone #1)</name>
    <name type="common">Sulfolobus islandicus</name>
    <dbReference type="NCBI Taxonomy" id="439386"/>
    <lineage>
        <taxon>Archaea</taxon>
        <taxon>Thermoproteota</taxon>
        <taxon>Thermoprotei</taxon>
        <taxon>Sulfolobales</taxon>
        <taxon>Sulfolobaceae</taxon>
        <taxon>Saccharolobus</taxon>
    </lineage>
</organism>
<dbReference type="GO" id="GO:0016651">
    <property type="term" value="F:oxidoreductase activity, acting on NAD(P)H"/>
    <property type="evidence" value="ECO:0007669"/>
    <property type="project" value="TreeGrafter"/>
</dbReference>
<evidence type="ECO:0000256" key="2">
    <source>
        <dbReference type="ARBA" id="ARBA00022630"/>
    </source>
</evidence>
<dbReference type="Gene3D" id="3.30.390.30">
    <property type="match status" value="1"/>
</dbReference>
<dbReference type="HOGENOM" id="CLU_003291_4_0_2"/>
<keyword evidence="3" id="KW-0274">FAD</keyword>
<dbReference type="InterPro" id="IPR036188">
    <property type="entry name" value="FAD/NAD-bd_sf"/>
</dbReference>
<evidence type="ECO:0000259" key="5">
    <source>
        <dbReference type="Pfam" id="PF07992"/>
    </source>
</evidence>
<dbReference type="PRINTS" id="PR00368">
    <property type="entry name" value="FADPNR"/>
</dbReference>
<dbReference type="KEGG" id="siy:YG5714_0337"/>
<comment type="cofactor">
    <cofactor evidence="1">
        <name>FAD</name>
        <dbReference type="ChEBI" id="CHEBI:57692"/>
    </cofactor>
</comment>
<dbReference type="Pfam" id="PF07992">
    <property type="entry name" value="Pyr_redox_2"/>
    <property type="match status" value="1"/>
</dbReference>
<dbReference type="Proteomes" id="UP000002308">
    <property type="component" value="Chromosome"/>
</dbReference>
<dbReference type="SUPFAM" id="SSF51905">
    <property type="entry name" value="FAD/NAD(P)-binding domain"/>
    <property type="match status" value="2"/>
</dbReference>
<dbReference type="RefSeq" id="WP_012715529.1">
    <property type="nucleotide sequence ID" value="NC_012622.1"/>
</dbReference>
<dbReference type="AlphaFoldDB" id="C3N9U4"/>